<feature type="transmembrane region" description="Helical" evidence="7">
    <location>
        <begin position="57"/>
        <end position="79"/>
    </location>
</feature>
<evidence type="ECO:0000256" key="4">
    <source>
        <dbReference type="ARBA" id="ARBA00022989"/>
    </source>
</evidence>
<keyword evidence="4 7" id="KW-1133">Transmembrane helix</keyword>
<proteinExistence type="predicted"/>
<keyword evidence="2" id="KW-1003">Cell membrane</keyword>
<dbReference type="EMBL" id="CP108090">
    <property type="protein sequence ID" value="WUQ11864.1"/>
    <property type="molecule type" value="Genomic_DNA"/>
</dbReference>
<feature type="transmembrane region" description="Helical" evidence="7">
    <location>
        <begin position="269"/>
        <end position="287"/>
    </location>
</feature>
<keyword evidence="5 7" id="KW-0472">Membrane</keyword>
<evidence type="ECO:0000259" key="8">
    <source>
        <dbReference type="PROSITE" id="PS50850"/>
    </source>
</evidence>
<evidence type="ECO:0000256" key="3">
    <source>
        <dbReference type="ARBA" id="ARBA00022692"/>
    </source>
</evidence>
<dbReference type="Pfam" id="PF07690">
    <property type="entry name" value="MFS_1"/>
    <property type="match status" value="1"/>
</dbReference>
<comment type="subcellular location">
    <subcellularLocation>
        <location evidence="1">Cell membrane</location>
        <topology evidence="1">Multi-pass membrane protein</topology>
    </subcellularLocation>
</comment>
<evidence type="ECO:0000256" key="6">
    <source>
        <dbReference type="SAM" id="MobiDB-lite"/>
    </source>
</evidence>
<feature type="transmembrane region" description="Helical" evidence="7">
    <location>
        <begin position="299"/>
        <end position="317"/>
    </location>
</feature>
<accession>A0ABZ1T7L6</accession>
<dbReference type="PROSITE" id="PS50850">
    <property type="entry name" value="MFS"/>
    <property type="match status" value="1"/>
</dbReference>
<feature type="transmembrane region" description="Helical" evidence="7">
    <location>
        <begin position="86"/>
        <end position="107"/>
    </location>
</feature>
<protein>
    <submittedName>
        <fullName evidence="9">MFS transporter</fullName>
    </submittedName>
</protein>
<evidence type="ECO:0000256" key="5">
    <source>
        <dbReference type="ARBA" id="ARBA00023136"/>
    </source>
</evidence>
<gene>
    <name evidence="9" type="ORF">OG517_10680</name>
</gene>
<feature type="domain" description="Major facilitator superfamily (MFS) profile" evidence="8">
    <location>
        <begin position="20"/>
        <end position="416"/>
    </location>
</feature>
<dbReference type="PANTHER" id="PTHR23513">
    <property type="entry name" value="INTEGRAL MEMBRANE EFFLUX PROTEIN-RELATED"/>
    <property type="match status" value="1"/>
</dbReference>
<feature type="transmembrane region" description="Helical" evidence="7">
    <location>
        <begin position="392"/>
        <end position="410"/>
    </location>
</feature>
<dbReference type="InterPro" id="IPR020846">
    <property type="entry name" value="MFS_dom"/>
</dbReference>
<feature type="transmembrane region" description="Helical" evidence="7">
    <location>
        <begin position="113"/>
        <end position="130"/>
    </location>
</feature>
<dbReference type="SUPFAM" id="SSF103473">
    <property type="entry name" value="MFS general substrate transporter"/>
    <property type="match status" value="1"/>
</dbReference>
<dbReference type="PANTHER" id="PTHR23513:SF6">
    <property type="entry name" value="MAJOR FACILITATOR SUPERFAMILY ASSOCIATED DOMAIN-CONTAINING PROTEIN"/>
    <property type="match status" value="1"/>
</dbReference>
<dbReference type="InterPro" id="IPR036259">
    <property type="entry name" value="MFS_trans_sf"/>
</dbReference>
<feature type="transmembrane region" description="Helical" evidence="7">
    <location>
        <begin position="368"/>
        <end position="386"/>
    </location>
</feature>
<evidence type="ECO:0000256" key="7">
    <source>
        <dbReference type="SAM" id="Phobius"/>
    </source>
</evidence>
<feature type="compositionally biased region" description="Low complexity" evidence="6">
    <location>
        <begin position="421"/>
        <end position="430"/>
    </location>
</feature>
<evidence type="ECO:0000256" key="2">
    <source>
        <dbReference type="ARBA" id="ARBA00022475"/>
    </source>
</evidence>
<keyword evidence="3 7" id="KW-0812">Transmembrane</keyword>
<keyword evidence="10" id="KW-1185">Reference proteome</keyword>
<evidence type="ECO:0000256" key="1">
    <source>
        <dbReference type="ARBA" id="ARBA00004651"/>
    </source>
</evidence>
<evidence type="ECO:0000313" key="9">
    <source>
        <dbReference type="EMBL" id="WUQ11864.1"/>
    </source>
</evidence>
<dbReference type="Gene3D" id="1.20.1250.20">
    <property type="entry name" value="MFS general substrate transporter like domains"/>
    <property type="match status" value="1"/>
</dbReference>
<reference evidence="9" key="1">
    <citation type="submission" date="2022-10" db="EMBL/GenBank/DDBJ databases">
        <title>The complete genomes of actinobacterial strains from the NBC collection.</title>
        <authorList>
            <person name="Joergensen T.S."/>
            <person name="Alvarez Arevalo M."/>
            <person name="Sterndorff E.B."/>
            <person name="Faurdal D."/>
            <person name="Vuksanovic O."/>
            <person name="Mourched A.-S."/>
            <person name="Charusanti P."/>
            <person name="Shaw S."/>
            <person name="Blin K."/>
            <person name="Weber T."/>
        </authorList>
    </citation>
    <scope>NUCLEOTIDE SEQUENCE</scope>
    <source>
        <strain evidence="9">NBC_00248</strain>
    </source>
</reference>
<feature type="transmembrane region" description="Helical" evidence="7">
    <location>
        <begin position="323"/>
        <end position="347"/>
    </location>
</feature>
<organism evidence="9 10">
    <name type="scientific">Streptomyces virginiae</name>
    <name type="common">Streptomyces cinnamonensis</name>
    <dbReference type="NCBI Taxonomy" id="1961"/>
    <lineage>
        <taxon>Bacteria</taxon>
        <taxon>Bacillati</taxon>
        <taxon>Actinomycetota</taxon>
        <taxon>Actinomycetes</taxon>
        <taxon>Kitasatosporales</taxon>
        <taxon>Streptomycetaceae</taxon>
        <taxon>Streptomyces</taxon>
    </lineage>
</organism>
<feature type="region of interest" description="Disordered" evidence="6">
    <location>
        <begin position="420"/>
        <end position="443"/>
    </location>
</feature>
<dbReference type="CDD" id="cd06173">
    <property type="entry name" value="MFS_MefA_like"/>
    <property type="match status" value="1"/>
</dbReference>
<evidence type="ECO:0000313" key="10">
    <source>
        <dbReference type="Proteomes" id="UP001432039"/>
    </source>
</evidence>
<feature type="transmembrane region" description="Helical" evidence="7">
    <location>
        <begin position="21"/>
        <end position="51"/>
    </location>
</feature>
<dbReference type="InterPro" id="IPR011701">
    <property type="entry name" value="MFS"/>
</dbReference>
<dbReference type="RefSeq" id="WP_328961290.1">
    <property type="nucleotide sequence ID" value="NZ_CP108090.1"/>
</dbReference>
<feature type="transmembrane region" description="Helical" evidence="7">
    <location>
        <begin position="235"/>
        <end position="257"/>
    </location>
</feature>
<sequence>MSQDVASTGKKPASLFRQRNFVLLWTGQSASMLGSPITYVAMPLTAVLLLHATPMEAGVLVALETLPFLLFGLFAGVMLDRRARRSVMIVADVVRAVVLAWVPVAYWLDVLNIAQLFVVVFVVGVMRMFFDLATQSYTPGLIGRDRLGEANAKLELSGSTAQVVGPGAAGLLVSALSAPVAIAVDAATYVLSFLTVAGLPADEAPKPQPGAENLSVWASIREGFAAIVRHPLLRWFTTAALIINLFSGALTSVFFLYMLRVLGMGSKQIGLVLAVGSIGALVGVLLVGRLTERFGVGPTLILTMALPGMGYLLLAAVHGHSPAAVAAVAASSFVVQFSIPIFNVTVVSFRQVSTPDELLGRVNATARTCALGAFSLGSLLGGALASGTGLRTAVVLAASGTFLASLALLFSPVRTVRSLGASSTDSDSAPAPEPGPTVQEQSS</sequence>
<dbReference type="Proteomes" id="UP001432039">
    <property type="component" value="Chromosome"/>
</dbReference>
<name>A0ABZ1T7L6_STRVG</name>